<evidence type="ECO:0000256" key="7">
    <source>
        <dbReference type="RuleBase" id="RU367016"/>
    </source>
</evidence>
<evidence type="ECO:0000313" key="10">
    <source>
        <dbReference type="EMBL" id="TWH22017.1"/>
    </source>
</evidence>
<keyword evidence="4 7" id="KW-0812">Transmembrane</keyword>
<proteinExistence type="inferred from homology"/>
<dbReference type="Proteomes" id="UP000317303">
    <property type="component" value="Unassembled WGS sequence"/>
</dbReference>
<dbReference type="PANTHER" id="PTHR30353">
    <property type="entry name" value="INNER MEMBRANE PROTEIN DEDA-RELATED"/>
    <property type="match status" value="1"/>
</dbReference>
<evidence type="ECO:0000256" key="3">
    <source>
        <dbReference type="ARBA" id="ARBA00022475"/>
    </source>
</evidence>
<keyword evidence="11" id="KW-1185">Reference proteome</keyword>
<dbReference type="AlphaFoldDB" id="A0A660CJH1"/>
<evidence type="ECO:0000256" key="1">
    <source>
        <dbReference type="ARBA" id="ARBA00004651"/>
    </source>
</evidence>
<protein>
    <submittedName>
        <fullName evidence="10">Membrane protein DedA with SNARE-associated domain</fullName>
    </submittedName>
</protein>
<gene>
    <name evidence="10" type="ORF">JD82_03890</name>
</gene>
<evidence type="ECO:0000256" key="5">
    <source>
        <dbReference type="ARBA" id="ARBA00022989"/>
    </source>
</evidence>
<keyword evidence="5 7" id="KW-1133">Transmembrane helix</keyword>
<evidence type="ECO:0000256" key="2">
    <source>
        <dbReference type="ARBA" id="ARBA00010792"/>
    </source>
</evidence>
<feature type="transmembrane region" description="Helical" evidence="7">
    <location>
        <begin position="50"/>
        <end position="72"/>
    </location>
</feature>
<dbReference type="GO" id="GO:0005886">
    <property type="term" value="C:plasma membrane"/>
    <property type="evidence" value="ECO:0007669"/>
    <property type="project" value="UniProtKB-SubCell"/>
</dbReference>
<accession>A0A660CJH1</accession>
<dbReference type="PANTHER" id="PTHR30353:SF15">
    <property type="entry name" value="INNER MEMBRANE PROTEIN YABI"/>
    <property type="match status" value="1"/>
</dbReference>
<reference evidence="10 11" key="1">
    <citation type="submission" date="2019-07" db="EMBL/GenBank/DDBJ databases">
        <title>R&amp;d 2014.</title>
        <authorList>
            <person name="Klenk H.-P."/>
        </authorList>
    </citation>
    <scope>NUCLEOTIDE SEQUENCE [LARGE SCALE GENOMIC DNA]</scope>
    <source>
        <strain evidence="10 11">DSM 43194</strain>
    </source>
</reference>
<organism evidence="10 11">
    <name type="scientific">Prauserella rugosa</name>
    <dbReference type="NCBI Taxonomy" id="43354"/>
    <lineage>
        <taxon>Bacteria</taxon>
        <taxon>Bacillati</taxon>
        <taxon>Actinomycetota</taxon>
        <taxon>Actinomycetes</taxon>
        <taxon>Pseudonocardiales</taxon>
        <taxon>Pseudonocardiaceae</taxon>
        <taxon>Prauserella</taxon>
    </lineage>
</organism>
<feature type="transmembrane region" description="Helical" evidence="7">
    <location>
        <begin position="175"/>
        <end position="195"/>
    </location>
</feature>
<feature type="transmembrane region" description="Helical" evidence="7">
    <location>
        <begin position="20"/>
        <end position="38"/>
    </location>
</feature>
<name>A0A660CJH1_9PSEU</name>
<feature type="compositionally biased region" description="Gly residues" evidence="8">
    <location>
        <begin position="227"/>
        <end position="239"/>
    </location>
</feature>
<dbReference type="InterPro" id="IPR032818">
    <property type="entry name" value="DedA-like"/>
</dbReference>
<evidence type="ECO:0000256" key="4">
    <source>
        <dbReference type="ARBA" id="ARBA00022692"/>
    </source>
</evidence>
<dbReference type="RefSeq" id="WP_051757335.1">
    <property type="nucleotide sequence ID" value="NZ_JOIJ01000001.1"/>
</dbReference>
<comment type="similarity">
    <text evidence="2 7">Belongs to the DedA family.</text>
</comment>
<evidence type="ECO:0000256" key="8">
    <source>
        <dbReference type="SAM" id="MobiDB-lite"/>
    </source>
</evidence>
<comment type="caution">
    <text evidence="10">The sequence shown here is derived from an EMBL/GenBank/DDBJ whole genome shotgun (WGS) entry which is preliminary data.</text>
</comment>
<feature type="transmembrane region" description="Helical" evidence="7">
    <location>
        <begin position="113"/>
        <end position="133"/>
    </location>
</feature>
<comment type="subcellular location">
    <subcellularLocation>
        <location evidence="1 7">Cell membrane</location>
        <topology evidence="1 7">Multi-pass membrane protein</topology>
    </subcellularLocation>
</comment>
<keyword evidence="3 7" id="KW-1003">Cell membrane</keyword>
<feature type="transmembrane region" description="Helical" evidence="7">
    <location>
        <begin position="145"/>
        <end position="169"/>
    </location>
</feature>
<dbReference type="Pfam" id="PF09335">
    <property type="entry name" value="VTT_dom"/>
    <property type="match status" value="1"/>
</dbReference>
<dbReference type="EMBL" id="VLJV01000001">
    <property type="protein sequence ID" value="TWH22017.1"/>
    <property type="molecule type" value="Genomic_DNA"/>
</dbReference>
<sequence>MFDVLHDITAVLQSHLDEPWLWLLVFAVAGLDALLPFMPSETTVITMAVLLGHGDIGGLVLLTVVGAVGAWAGDCGGHWLGRTFGPRGIARMLRHERGRRNFAWASDKLHRHAVVLIIAGRYVPGGRVASALATGSLRYPFGRFALLDIVGTTVWSVYSVLIGVLGAASFAGDPVAGLLVAFTLGLVLMASIEIGRRIASRHARRHQRDPDLPGASDGVRRTHGGTEEGGADGGPGGDGAHVSELDSRTSR</sequence>
<keyword evidence="6 7" id="KW-0472">Membrane</keyword>
<dbReference type="InterPro" id="IPR032816">
    <property type="entry name" value="VTT_dom"/>
</dbReference>
<feature type="domain" description="VTT" evidence="9">
    <location>
        <begin position="39"/>
        <end position="163"/>
    </location>
</feature>
<evidence type="ECO:0000313" key="11">
    <source>
        <dbReference type="Proteomes" id="UP000317303"/>
    </source>
</evidence>
<evidence type="ECO:0000256" key="6">
    <source>
        <dbReference type="ARBA" id="ARBA00023136"/>
    </source>
</evidence>
<feature type="region of interest" description="Disordered" evidence="8">
    <location>
        <begin position="203"/>
        <end position="251"/>
    </location>
</feature>
<feature type="compositionally biased region" description="Basic and acidic residues" evidence="8">
    <location>
        <begin position="241"/>
        <end position="251"/>
    </location>
</feature>
<evidence type="ECO:0000259" key="9">
    <source>
        <dbReference type="Pfam" id="PF09335"/>
    </source>
</evidence>